<sequence length="182" mass="20166">MVKGAGLSAGQDHRITARGPDPVAGAWGGSCPHVGQHTTTEPTSRGHVQFQNQIMKLENSLQDSKTIQNLKFNTETKLRMEETASLRESILRLRSEEGPWALTLGSRRVLAALGKQQSFVKDTAAGEVVPVNRWGVYQAARWLQWKAVLLNLVAQRRPSAFLGKSFRQEPARQLMSLPLAQK</sequence>
<organism evidence="1">
    <name type="scientific">Neovison vison</name>
    <name type="common">American mink</name>
    <name type="synonym">Mustela vison</name>
    <dbReference type="NCBI Taxonomy" id="452646"/>
    <lineage>
        <taxon>Eukaryota</taxon>
        <taxon>Metazoa</taxon>
        <taxon>Chordata</taxon>
        <taxon>Craniata</taxon>
        <taxon>Vertebrata</taxon>
        <taxon>Euteleostomi</taxon>
        <taxon>Mammalia</taxon>
        <taxon>Eutheria</taxon>
        <taxon>Laurasiatheria</taxon>
        <taxon>Carnivora</taxon>
        <taxon>Caniformia</taxon>
        <taxon>Musteloidea</taxon>
        <taxon>Mustelidae</taxon>
        <taxon>Mustelinae</taxon>
        <taxon>Neogale</taxon>
    </lineage>
</organism>
<protein>
    <submittedName>
        <fullName evidence="1">Novel protein</fullName>
    </submittedName>
</protein>
<evidence type="ECO:0000313" key="1">
    <source>
        <dbReference type="EMBL" id="CCP73410.1"/>
    </source>
</evidence>
<dbReference type="AlphaFoldDB" id="U6CRZ7"/>
<dbReference type="InterPro" id="IPR029512">
    <property type="entry name" value="CCDC154"/>
</dbReference>
<reference evidence="1" key="1">
    <citation type="submission" date="2012-11" db="EMBL/GenBank/DDBJ databases">
        <title>An American mink transcriptome.</title>
        <authorList>
            <person name="Anistoroaei R."/>
            <person name="Christensen K."/>
        </authorList>
    </citation>
    <scope>NUCLEOTIDE SEQUENCE</scope>
    <source>
        <tissue evidence="1">Pool of brain</tissue>
    </source>
</reference>
<accession>U6CRZ7</accession>
<gene>
    <name evidence="1" type="primary">B7ZBA8</name>
</gene>
<name>U6CRZ7_NEOVI</name>
<dbReference type="EMBL" id="HAAF01001584">
    <property type="protein sequence ID" value="CCP73410.1"/>
    <property type="molecule type" value="mRNA"/>
</dbReference>
<dbReference type="Pfam" id="PF15450">
    <property type="entry name" value="CCDC154"/>
    <property type="match status" value="1"/>
</dbReference>
<dbReference type="PANTHER" id="PTHR35153:SF1">
    <property type="entry name" value="COILED-COIL DOMAIN-CONTAINING PROTEIN 154"/>
    <property type="match status" value="1"/>
</dbReference>
<dbReference type="PANTHER" id="PTHR35153">
    <property type="entry name" value="COILED-COIL DOMAIN-CONTAINING PROTEIN 154"/>
    <property type="match status" value="1"/>
</dbReference>
<dbReference type="GO" id="GO:0035630">
    <property type="term" value="P:bone mineralization involved in bone maturation"/>
    <property type="evidence" value="ECO:0007669"/>
    <property type="project" value="TreeGrafter"/>
</dbReference>
<proteinExistence type="evidence at transcript level"/>